<evidence type="ECO:0000313" key="7">
    <source>
        <dbReference type="Proteomes" id="UP001296706"/>
    </source>
</evidence>
<evidence type="ECO:0000256" key="1">
    <source>
        <dbReference type="ARBA" id="ARBA00022598"/>
    </source>
</evidence>
<dbReference type="EMBL" id="JAAXKY010000005">
    <property type="protein sequence ID" value="NMH76172.1"/>
    <property type="molecule type" value="Genomic_DNA"/>
</dbReference>
<dbReference type="InterPro" id="IPR040754">
    <property type="entry name" value="PreAtp-grasp"/>
</dbReference>
<keyword evidence="3 4" id="KW-0067">ATP-binding</keyword>
<evidence type="ECO:0000259" key="5">
    <source>
        <dbReference type="PROSITE" id="PS50975"/>
    </source>
</evidence>
<feature type="domain" description="ATP-grasp" evidence="5">
    <location>
        <begin position="170"/>
        <end position="377"/>
    </location>
</feature>
<keyword evidence="1" id="KW-0436">Ligase</keyword>
<dbReference type="InterPro" id="IPR005479">
    <property type="entry name" value="CPAse_ATP-bd"/>
</dbReference>
<dbReference type="Pfam" id="PF02786">
    <property type="entry name" value="CPSase_L_D2"/>
    <property type="match status" value="1"/>
</dbReference>
<reference evidence="6 7" key="1">
    <citation type="submission" date="2020-04" db="EMBL/GenBank/DDBJ databases">
        <authorList>
            <person name="Klaysubun C."/>
            <person name="Duangmal K."/>
            <person name="Lipun K."/>
        </authorList>
    </citation>
    <scope>NUCLEOTIDE SEQUENCE [LARGE SCALE GENOMIC DNA]</scope>
    <source>
        <strain evidence="6 7">JCM 11839</strain>
    </source>
</reference>
<keyword evidence="2 4" id="KW-0547">Nucleotide-binding</keyword>
<comment type="caution">
    <text evidence="6">The sequence shown here is derived from an EMBL/GenBank/DDBJ whole genome shotgun (WGS) entry which is preliminary data.</text>
</comment>
<dbReference type="Pfam" id="PF18604">
    <property type="entry name" value="PreAtp-grasp"/>
    <property type="match status" value="1"/>
</dbReference>
<dbReference type="SUPFAM" id="SSF56059">
    <property type="entry name" value="Glutathione synthetase ATP-binding domain-like"/>
    <property type="match status" value="1"/>
</dbReference>
<dbReference type="InterPro" id="IPR011761">
    <property type="entry name" value="ATP-grasp"/>
</dbReference>
<sequence>MRVLPDNFNARLKSAVVGTADASLVFLGNFEVEGRWAIGEVGLRGVAFEAGRAVVNRMDEFALLLATEADHVVLKQEPDAGYLAYLADLGLELPRIITPGGQDPHRVVTEDALADPATVARLAQLADEGCWLSPHGVSTLEEELAQRSGLRLAAPGAAICKAVNSKVYSRHLADELGLRQAPGWACDTLAELDEAVAGARALLAGERKVVVKDAFGVSGKGIAVIETEDRLARLHRMVARRAGGAEQQRVGLVVEEWVAKDADLNYQFTVGRDGAVHLDFVKQALTDGGVHKGHRFPVSLTPAQLDELHEAAERIGKRLADDGYFGVVGVDAMVDPDGGLFPLVEINARNNMSTYQALVQATFAGAGKVALARHYVLRLRTELAFDELRRLLDGVLLDRDTGHGLLVNNFATVNAAGAVRGAATERSFDGRLYGMVVARSAAELTALDDEITARLAAVQGGGGG</sequence>
<evidence type="ECO:0000256" key="3">
    <source>
        <dbReference type="ARBA" id="ARBA00022840"/>
    </source>
</evidence>
<evidence type="ECO:0000256" key="4">
    <source>
        <dbReference type="PROSITE-ProRule" id="PRU00409"/>
    </source>
</evidence>
<dbReference type="Proteomes" id="UP001296706">
    <property type="component" value="Unassembled WGS sequence"/>
</dbReference>
<protein>
    <submittedName>
        <fullName evidence="6">ATP-grasp domain-containing protein</fullName>
    </submittedName>
</protein>
<name>A0ABX1R6Z1_9PSEU</name>
<dbReference type="PANTHER" id="PTHR43055">
    <property type="entry name" value="FORMATE-DEPENDENT PHOSPHORIBOSYLGLYCINAMIDE FORMYLTRANSFERASE"/>
    <property type="match status" value="1"/>
</dbReference>
<dbReference type="PANTHER" id="PTHR43055:SF1">
    <property type="entry name" value="FORMATE-DEPENDENT PHOSPHORIBOSYLGLYCINAMIDE FORMYLTRANSFERASE"/>
    <property type="match status" value="1"/>
</dbReference>
<gene>
    <name evidence="6" type="ORF">HF577_03475</name>
</gene>
<evidence type="ECO:0000313" key="6">
    <source>
        <dbReference type="EMBL" id="NMH76172.1"/>
    </source>
</evidence>
<dbReference type="Gene3D" id="3.30.470.20">
    <property type="entry name" value="ATP-grasp fold, B domain"/>
    <property type="match status" value="1"/>
</dbReference>
<proteinExistence type="predicted"/>
<evidence type="ECO:0000256" key="2">
    <source>
        <dbReference type="ARBA" id="ARBA00022741"/>
    </source>
</evidence>
<dbReference type="PROSITE" id="PS50975">
    <property type="entry name" value="ATP_GRASP"/>
    <property type="match status" value="1"/>
</dbReference>
<organism evidence="6 7">
    <name type="scientific">Pseudonocardia xinjiangensis</name>
    <dbReference type="NCBI Taxonomy" id="75289"/>
    <lineage>
        <taxon>Bacteria</taxon>
        <taxon>Bacillati</taxon>
        <taxon>Actinomycetota</taxon>
        <taxon>Actinomycetes</taxon>
        <taxon>Pseudonocardiales</taxon>
        <taxon>Pseudonocardiaceae</taxon>
        <taxon>Pseudonocardia</taxon>
    </lineage>
</organism>
<accession>A0ABX1R6Z1</accession>
<dbReference type="RefSeq" id="WP_169394245.1">
    <property type="nucleotide sequence ID" value="NZ_BAAAJH010000011.1"/>
</dbReference>
<keyword evidence="7" id="KW-1185">Reference proteome</keyword>